<dbReference type="GO" id="GO:0016787">
    <property type="term" value="F:hydrolase activity"/>
    <property type="evidence" value="ECO:0007669"/>
    <property type="project" value="UniProtKB-KW"/>
</dbReference>
<evidence type="ECO:0000256" key="6">
    <source>
        <dbReference type="ARBA" id="ARBA00022801"/>
    </source>
</evidence>
<evidence type="ECO:0000259" key="7">
    <source>
        <dbReference type="PROSITE" id="PS51146"/>
    </source>
</evidence>
<organism evidence="8 9">
    <name type="scientific">Methanolobus chelungpuianus</name>
    <dbReference type="NCBI Taxonomy" id="502115"/>
    <lineage>
        <taxon>Archaea</taxon>
        <taxon>Methanobacteriati</taxon>
        <taxon>Methanobacteriota</taxon>
        <taxon>Stenosarchaea group</taxon>
        <taxon>Methanomicrobia</taxon>
        <taxon>Methanosarcinales</taxon>
        <taxon>Methanosarcinaceae</taxon>
        <taxon>Methanolobus</taxon>
    </lineage>
</organism>
<dbReference type="PROSITE" id="PS51146">
    <property type="entry name" value="KAIC"/>
    <property type="match status" value="2"/>
</dbReference>
<feature type="domain" description="KaiC" evidence="7">
    <location>
        <begin position="2"/>
        <end position="227"/>
    </location>
</feature>
<name>A0AAE3KVY8_9EURY</name>
<dbReference type="PANTHER" id="PTHR42926:SF1">
    <property type="entry name" value="CIRCADIAN CLOCK OSCILLATOR PROTEIN KAIC 1"/>
    <property type="match status" value="1"/>
</dbReference>
<keyword evidence="4" id="KW-0677">Repeat</keyword>
<gene>
    <name evidence="8" type="ORF">PV02_01165</name>
</gene>
<evidence type="ECO:0000256" key="5">
    <source>
        <dbReference type="ARBA" id="ARBA00022777"/>
    </source>
</evidence>
<dbReference type="PIRSF" id="PIRSF039117">
    <property type="entry name" value="KaiC"/>
    <property type="match status" value="1"/>
</dbReference>
<dbReference type="Proteomes" id="UP001206983">
    <property type="component" value="Unassembled WGS sequence"/>
</dbReference>
<accession>A0AAE3KVY8</accession>
<comment type="caution">
    <text evidence="8">The sequence shown here is derived from an EMBL/GenBank/DDBJ whole genome shotgun (WGS) entry which is preliminary data.</text>
</comment>
<evidence type="ECO:0000256" key="1">
    <source>
        <dbReference type="ARBA" id="ARBA00012513"/>
    </source>
</evidence>
<feature type="domain" description="KaiC" evidence="7">
    <location>
        <begin position="229"/>
        <end position="455"/>
    </location>
</feature>
<protein>
    <recommendedName>
        <fullName evidence="1">non-specific serine/threonine protein kinase</fullName>
        <ecNumber evidence="1">2.7.11.1</ecNumber>
    </recommendedName>
</protein>
<evidence type="ECO:0000256" key="3">
    <source>
        <dbReference type="ARBA" id="ARBA00022679"/>
    </source>
</evidence>
<reference evidence="8 9" key="1">
    <citation type="journal article" date="2011" name="Appl. Environ. Microbiol.">
        <title>Methanogenic archaea isolated from Taiwan's Chelungpu fault.</title>
        <authorList>
            <person name="Wu S.Y."/>
            <person name="Lai M.C."/>
        </authorList>
    </citation>
    <scope>NUCLEOTIDE SEQUENCE [LARGE SCALE GENOMIC DNA]</scope>
    <source>
        <strain evidence="8 9">St545Mb</strain>
    </source>
</reference>
<dbReference type="InterPro" id="IPR014774">
    <property type="entry name" value="KaiC-like_dom"/>
</dbReference>
<dbReference type="GO" id="GO:0004674">
    <property type="term" value="F:protein serine/threonine kinase activity"/>
    <property type="evidence" value="ECO:0007669"/>
    <property type="project" value="UniProtKB-EC"/>
</dbReference>
<dbReference type="InterPro" id="IPR010624">
    <property type="entry name" value="KaiC_dom"/>
</dbReference>
<dbReference type="SUPFAM" id="SSF52540">
    <property type="entry name" value="P-loop containing nucleoside triphosphate hydrolases"/>
    <property type="match status" value="2"/>
</dbReference>
<dbReference type="InterPro" id="IPR027417">
    <property type="entry name" value="P-loop_NTPase"/>
</dbReference>
<evidence type="ECO:0000256" key="4">
    <source>
        <dbReference type="ARBA" id="ARBA00022737"/>
    </source>
</evidence>
<dbReference type="InterPro" id="IPR051347">
    <property type="entry name" value="Circadian_clock_KaiC-rel"/>
</dbReference>
<evidence type="ECO:0000313" key="8">
    <source>
        <dbReference type="EMBL" id="MCQ6961837.1"/>
    </source>
</evidence>
<evidence type="ECO:0000313" key="9">
    <source>
        <dbReference type="Proteomes" id="UP001206983"/>
    </source>
</evidence>
<dbReference type="AlphaFoldDB" id="A0AAE3KVY8"/>
<dbReference type="GO" id="GO:0005524">
    <property type="term" value="F:ATP binding"/>
    <property type="evidence" value="ECO:0007669"/>
    <property type="project" value="InterPro"/>
</dbReference>
<sequence length="455" mass="49776">MELKPTGIPGLDEILGGGIPRPSTVLLAGNPGSGRTTLGLQSLCHAASEGEKVLYVCPTSKSEKAVRDSLEGYEFYNDSLNIRTYSISSVERDPLTMLVDLGNAVAGMKPDRVMIDPVTPIGFGFPEAERRRFMYSLNSAMGEWNAIVYLTGTMTTSEVCRSVISDIADGVIYLSQNIGKAYNDRRLKIVKFNSAGYLEGEHSFEISGSGMKLYPRLEHVVTESYGNAERTGFGIWQIDGFLGGGLFRRSSTLIEGNTGTGKTLFGLQFIVHGAMNGEPGIISSFEETPQELRQYAANAGLDLKGLEEKGLVSILYTPPSGINACKHALQLKQMIEGTGAGRILLDDISGFDDVFDDNTKKREHILNLIRLFKNSDVTSMFISNDRTAGRDTLTPSAPISPIVDNLLLLRHLENGGEIVKSFYILKSHGTDHEKRLIQYEVTGEGIRISGFRKED</sequence>
<dbReference type="EMBL" id="JTEO01000002">
    <property type="protein sequence ID" value="MCQ6961837.1"/>
    <property type="molecule type" value="Genomic_DNA"/>
</dbReference>
<dbReference type="InterPro" id="IPR030665">
    <property type="entry name" value="KaiC"/>
</dbReference>
<dbReference type="Pfam" id="PF06745">
    <property type="entry name" value="ATPase"/>
    <property type="match status" value="2"/>
</dbReference>
<keyword evidence="3" id="KW-0808">Transferase</keyword>
<keyword evidence="9" id="KW-1185">Reference proteome</keyword>
<evidence type="ECO:0000256" key="2">
    <source>
        <dbReference type="ARBA" id="ARBA00022553"/>
    </source>
</evidence>
<dbReference type="EC" id="2.7.11.1" evidence="1"/>
<dbReference type="RefSeq" id="WP_256621534.1">
    <property type="nucleotide sequence ID" value="NZ_JTEO01000002.1"/>
</dbReference>
<dbReference type="Gene3D" id="3.40.50.300">
    <property type="entry name" value="P-loop containing nucleotide triphosphate hydrolases"/>
    <property type="match status" value="2"/>
</dbReference>
<keyword evidence="6" id="KW-0378">Hydrolase</keyword>
<keyword evidence="5" id="KW-0418">Kinase</keyword>
<keyword evidence="2" id="KW-0597">Phosphoprotein</keyword>
<proteinExistence type="predicted"/>
<dbReference type="PANTHER" id="PTHR42926">
    <property type="match status" value="1"/>
</dbReference>